<proteinExistence type="predicted"/>
<comment type="caution">
    <text evidence="1">The sequence shown here is derived from an EMBL/GenBank/DDBJ whole genome shotgun (WGS) entry which is preliminary data.</text>
</comment>
<gene>
    <name evidence="1" type="ORF">FCM35_KLT08236</name>
</gene>
<sequence>MMKSLRTSPHQSLLIPDLSSSPLHPLSFYLLLSDAVQISPWLYQEQDFEGSREVWPHSSETRPTKLASSRSNYGVRGIVAVPRF</sequence>
<accession>A0A833V6H1</accession>
<evidence type="ECO:0000313" key="1">
    <source>
        <dbReference type="EMBL" id="KAF3326606.1"/>
    </source>
</evidence>
<organism evidence="1 2">
    <name type="scientific">Carex littledalei</name>
    <dbReference type="NCBI Taxonomy" id="544730"/>
    <lineage>
        <taxon>Eukaryota</taxon>
        <taxon>Viridiplantae</taxon>
        <taxon>Streptophyta</taxon>
        <taxon>Embryophyta</taxon>
        <taxon>Tracheophyta</taxon>
        <taxon>Spermatophyta</taxon>
        <taxon>Magnoliopsida</taxon>
        <taxon>Liliopsida</taxon>
        <taxon>Poales</taxon>
        <taxon>Cyperaceae</taxon>
        <taxon>Cyperoideae</taxon>
        <taxon>Cariceae</taxon>
        <taxon>Carex</taxon>
        <taxon>Carex subgen. Euthyceras</taxon>
    </lineage>
</organism>
<name>A0A833V6H1_9POAL</name>
<protein>
    <submittedName>
        <fullName evidence="1">Uncharacterized protein</fullName>
    </submittedName>
</protein>
<dbReference type="AlphaFoldDB" id="A0A833V6H1"/>
<reference evidence="1" key="1">
    <citation type="submission" date="2020-01" db="EMBL/GenBank/DDBJ databases">
        <title>Genome sequence of Kobresia littledalei, the first chromosome-level genome in the family Cyperaceae.</title>
        <authorList>
            <person name="Qu G."/>
        </authorList>
    </citation>
    <scope>NUCLEOTIDE SEQUENCE</scope>
    <source>
        <strain evidence="1">C.B.Clarke</strain>
        <tissue evidence="1">Leaf</tissue>
    </source>
</reference>
<keyword evidence="2" id="KW-1185">Reference proteome</keyword>
<dbReference type="Proteomes" id="UP000623129">
    <property type="component" value="Unassembled WGS sequence"/>
</dbReference>
<evidence type="ECO:0000313" key="2">
    <source>
        <dbReference type="Proteomes" id="UP000623129"/>
    </source>
</evidence>
<dbReference type="EMBL" id="SWLB01000018">
    <property type="protein sequence ID" value="KAF3326606.1"/>
    <property type="molecule type" value="Genomic_DNA"/>
</dbReference>